<dbReference type="HAMAP" id="MF_02007">
    <property type="entry name" value="Tyr_tRNA_synth_type2"/>
    <property type="match status" value="1"/>
</dbReference>
<dbReference type="InterPro" id="IPR002305">
    <property type="entry name" value="aa-tRNA-synth_Ic"/>
</dbReference>
<sequence>MTIDEQIAFLKKGAVDVIREDDLRKKLEKSQKTGKPLLIKYGADPTAPDIHLGHTVVIRKLKAFQNLGHTAIFLIGDFTGMIGDPSGKSTTRPMLTREEILANAETYKTQIFKLLDPNRTEIRFNSEWMDEFGAADFVRLTSRITVKQILERDDFTKRLTEEKPIALHELLYPLVQGYDSVALDADVELGGTDQKFNLLVGRDLQREYDREPQVVITTPLLEGTDGVQKMSKSLGNYIGIDEPPQEMFGKIMSISDDLMWRYYELLTDSTIGEIEQMKTSGANPRDLKINLAKLIIKDFHSPELADEAEREFVERFRHKQRPANIEECAVKAGEWDARKLLVRVGLASSMAEAKRFINDGAIKINEERLFSKDSTITVTEEEKVLLQRGKLHFLYVRGKASADVVRCPVNSSMLASIGYDEENQMLEVEFVNGAVYQYFEFPKEEYENFLELKDNEESLGSFFNRNIKAGGYRFITL</sequence>
<keyword evidence="2 10" id="KW-0963">Cytoplasm</keyword>
<dbReference type="InterPro" id="IPR001412">
    <property type="entry name" value="aa-tRNA-synth_I_CS"/>
</dbReference>
<dbReference type="Gene3D" id="1.10.240.10">
    <property type="entry name" value="Tyrosyl-Transfer RNA Synthetase"/>
    <property type="match status" value="1"/>
</dbReference>
<dbReference type="InterPro" id="IPR024108">
    <property type="entry name" value="Tyr-tRNA-ligase_bac_2"/>
</dbReference>
<comment type="subcellular location">
    <subcellularLocation>
        <location evidence="10">Cytoplasm</location>
    </subcellularLocation>
</comment>
<keyword evidence="6 11" id="KW-0694">RNA-binding</keyword>
<protein>
    <recommendedName>
        <fullName evidence="10">Tyrosine--tRNA ligase</fullName>
        <ecNumber evidence="10">6.1.1.1</ecNumber>
    </recommendedName>
    <alternativeName>
        <fullName evidence="10">Tyrosyl-tRNA synthetase</fullName>
        <shortName evidence="10">TyrRS</shortName>
    </alternativeName>
</protein>
<dbReference type="Pfam" id="PF13619">
    <property type="entry name" value="KTSC"/>
    <property type="match status" value="1"/>
</dbReference>
<dbReference type="CDD" id="cd00805">
    <property type="entry name" value="TyrRS_core"/>
    <property type="match status" value="1"/>
</dbReference>
<dbReference type="PANTHER" id="PTHR11766">
    <property type="entry name" value="TYROSYL-TRNA SYNTHETASE"/>
    <property type="match status" value="1"/>
</dbReference>
<dbReference type="SUPFAM" id="SSF52374">
    <property type="entry name" value="Nucleotidylyl transferase"/>
    <property type="match status" value="1"/>
</dbReference>
<evidence type="ECO:0000313" key="14">
    <source>
        <dbReference type="EMBL" id="CAA9388069.1"/>
    </source>
</evidence>
<evidence type="ECO:0000256" key="8">
    <source>
        <dbReference type="ARBA" id="ARBA00023146"/>
    </source>
</evidence>
<comment type="subunit">
    <text evidence="1 10">Homodimer.</text>
</comment>
<evidence type="ECO:0000256" key="3">
    <source>
        <dbReference type="ARBA" id="ARBA00022598"/>
    </source>
</evidence>
<dbReference type="NCBIfam" id="TIGR00234">
    <property type="entry name" value="tyrS"/>
    <property type="match status" value="1"/>
</dbReference>
<dbReference type="InterPro" id="IPR054608">
    <property type="entry name" value="SYY-like_C"/>
</dbReference>
<reference evidence="14" key="1">
    <citation type="submission" date="2020-02" db="EMBL/GenBank/DDBJ databases">
        <authorList>
            <person name="Meier V. D."/>
        </authorList>
    </citation>
    <scope>NUCLEOTIDE SEQUENCE</scope>
    <source>
        <strain evidence="14">AVDCRST_MAG74</strain>
    </source>
</reference>
<dbReference type="GO" id="GO:0006437">
    <property type="term" value="P:tyrosyl-tRNA aminoacylation"/>
    <property type="evidence" value="ECO:0007669"/>
    <property type="project" value="UniProtKB-UniRule"/>
</dbReference>
<gene>
    <name evidence="10" type="primary">tyrS</name>
    <name evidence="14" type="ORF">AVDCRST_MAG74-802</name>
</gene>
<feature type="domain" description="Tyrosine--tRNA ligase SYY-like C-terminal" evidence="13">
    <location>
        <begin position="323"/>
        <end position="394"/>
    </location>
</feature>
<comment type="function">
    <text evidence="10">Catalyzes the attachment of tyrosine to tRNA(Tyr) in a two-step reaction: tyrosine is first activated by ATP to form Tyr-AMP and then transferred to the acceptor end of tRNA(Tyr).</text>
</comment>
<feature type="short sequence motif" description="'KMSKS' region" evidence="10">
    <location>
        <begin position="229"/>
        <end position="233"/>
    </location>
</feature>
<dbReference type="EMBL" id="CADCUR010000062">
    <property type="protein sequence ID" value="CAA9388069.1"/>
    <property type="molecule type" value="Genomic_DNA"/>
</dbReference>
<dbReference type="InterPro" id="IPR025309">
    <property type="entry name" value="KTSC_dom"/>
</dbReference>
<dbReference type="EC" id="6.1.1.1" evidence="10"/>
<keyword evidence="3 10" id="KW-0436">Ligase</keyword>
<evidence type="ECO:0000256" key="11">
    <source>
        <dbReference type="PROSITE-ProRule" id="PRU00182"/>
    </source>
</evidence>
<evidence type="ECO:0000256" key="5">
    <source>
        <dbReference type="ARBA" id="ARBA00022840"/>
    </source>
</evidence>
<dbReference type="GO" id="GO:0005829">
    <property type="term" value="C:cytosol"/>
    <property type="evidence" value="ECO:0007669"/>
    <property type="project" value="TreeGrafter"/>
</dbReference>
<evidence type="ECO:0000259" key="12">
    <source>
        <dbReference type="Pfam" id="PF13619"/>
    </source>
</evidence>
<evidence type="ECO:0000256" key="10">
    <source>
        <dbReference type="HAMAP-Rule" id="MF_02007"/>
    </source>
</evidence>
<evidence type="ECO:0000256" key="6">
    <source>
        <dbReference type="ARBA" id="ARBA00022884"/>
    </source>
</evidence>
<feature type="short sequence motif" description="'HIGH' region" evidence="10">
    <location>
        <begin position="45"/>
        <end position="54"/>
    </location>
</feature>
<dbReference type="PANTHER" id="PTHR11766:SF1">
    <property type="entry name" value="TYROSINE--TRNA LIGASE"/>
    <property type="match status" value="1"/>
</dbReference>
<keyword evidence="4 10" id="KW-0547">Nucleotide-binding</keyword>
<keyword evidence="5 10" id="KW-0067">ATP-binding</keyword>
<accession>A0A6J4NMK8</accession>
<feature type="domain" description="KTSC" evidence="12">
    <location>
        <begin position="410"/>
        <end position="469"/>
    </location>
</feature>
<dbReference type="GO" id="GO:0004831">
    <property type="term" value="F:tyrosine-tRNA ligase activity"/>
    <property type="evidence" value="ECO:0007669"/>
    <property type="project" value="UniProtKB-UniRule"/>
</dbReference>
<organism evidence="14">
    <name type="scientific">uncultured Pyrinomonadaceae bacterium</name>
    <dbReference type="NCBI Taxonomy" id="2283094"/>
    <lineage>
        <taxon>Bacteria</taxon>
        <taxon>Pseudomonadati</taxon>
        <taxon>Acidobacteriota</taxon>
        <taxon>Blastocatellia</taxon>
        <taxon>Blastocatellales</taxon>
        <taxon>Pyrinomonadaceae</taxon>
        <taxon>environmental samples</taxon>
    </lineage>
</organism>
<dbReference type="Pfam" id="PF00579">
    <property type="entry name" value="tRNA-synt_1b"/>
    <property type="match status" value="1"/>
</dbReference>
<dbReference type="FunFam" id="1.10.240.10:FF:000006">
    <property type="entry name" value="Tyrosine--tRNA ligase"/>
    <property type="match status" value="1"/>
</dbReference>
<evidence type="ECO:0000256" key="4">
    <source>
        <dbReference type="ARBA" id="ARBA00022741"/>
    </source>
</evidence>
<dbReference type="PRINTS" id="PR01040">
    <property type="entry name" value="TRNASYNTHTYR"/>
</dbReference>
<feature type="binding site" evidence="10">
    <location>
        <position position="232"/>
    </location>
    <ligand>
        <name>ATP</name>
        <dbReference type="ChEBI" id="CHEBI:30616"/>
    </ligand>
</feature>
<proteinExistence type="inferred from homology"/>
<name>A0A6J4NMK8_9BACT</name>
<keyword evidence="7 10" id="KW-0648">Protein biosynthesis</keyword>
<dbReference type="InterPro" id="IPR014729">
    <property type="entry name" value="Rossmann-like_a/b/a_fold"/>
</dbReference>
<dbReference type="InterPro" id="IPR002307">
    <property type="entry name" value="Tyr-tRNA-ligase"/>
</dbReference>
<dbReference type="Pfam" id="PF22421">
    <property type="entry name" value="SYY_C-terminal"/>
    <property type="match status" value="1"/>
</dbReference>
<dbReference type="Gene3D" id="3.40.50.620">
    <property type="entry name" value="HUPs"/>
    <property type="match status" value="1"/>
</dbReference>
<comment type="similarity">
    <text evidence="10">Belongs to the class-I aminoacyl-tRNA synthetase family. TyrS type 2 subfamily.</text>
</comment>
<dbReference type="PROSITE" id="PS50889">
    <property type="entry name" value="S4"/>
    <property type="match status" value="1"/>
</dbReference>
<dbReference type="SUPFAM" id="SSF55174">
    <property type="entry name" value="Alpha-L RNA-binding motif"/>
    <property type="match status" value="1"/>
</dbReference>
<dbReference type="GO" id="GO:0003723">
    <property type="term" value="F:RNA binding"/>
    <property type="evidence" value="ECO:0007669"/>
    <property type="project" value="UniProtKB-KW"/>
</dbReference>
<evidence type="ECO:0000256" key="9">
    <source>
        <dbReference type="ARBA" id="ARBA00048248"/>
    </source>
</evidence>
<evidence type="ECO:0000256" key="2">
    <source>
        <dbReference type="ARBA" id="ARBA00022490"/>
    </source>
</evidence>
<evidence type="ECO:0000256" key="1">
    <source>
        <dbReference type="ARBA" id="ARBA00011738"/>
    </source>
</evidence>
<dbReference type="FunFam" id="3.40.50.620:FF:000061">
    <property type="entry name" value="Tyrosine--tRNA ligase"/>
    <property type="match status" value="1"/>
</dbReference>
<dbReference type="PROSITE" id="PS00178">
    <property type="entry name" value="AA_TRNA_LIGASE_I"/>
    <property type="match status" value="1"/>
</dbReference>
<dbReference type="InterPro" id="IPR024088">
    <property type="entry name" value="Tyr-tRNA-ligase_bac-type"/>
</dbReference>
<dbReference type="GO" id="GO:0005524">
    <property type="term" value="F:ATP binding"/>
    <property type="evidence" value="ECO:0007669"/>
    <property type="project" value="UniProtKB-UniRule"/>
</dbReference>
<dbReference type="AlphaFoldDB" id="A0A6J4NMK8"/>
<keyword evidence="8 10" id="KW-0030">Aminoacyl-tRNA synthetase</keyword>
<evidence type="ECO:0000259" key="13">
    <source>
        <dbReference type="Pfam" id="PF22421"/>
    </source>
</evidence>
<evidence type="ECO:0000256" key="7">
    <source>
        <dbReference type="ARBA" id="ARBA00022917"/>
    </source>
</evidence>
<comment type="catalytic activity">
    <reaction evidence="9 10">
        <text>tRNA(Tyr) + L-tyrosine + ATP = L-tyrosyl-tRNA(Tyr) + AMP + diphosphate + H(+)</text>
        <dbReference type="Rhea" id="RHEA:10220"/>
        <dbReference type="Rhea" id="RHEA-COMP:9706"/>
        <dbReference type="Rhea" id="RHEA-COMP:9707"/>
        <dbReference type="ChEBI" id="CHEBI:15378"/>
        <dbReference type="ChEBI" id="CHEBI:30616"/>
        <dbReference type="ChEBI" id="CHEBI:33019"/>
        <dbReference type="ChEBI" id="CHEBI:58315"/>
        <dbReference type="ChEBI" id="CHEBI:78442"/>
        <dbReference type="ChEBI" id="CHEBI:78536"/>
        <dbReference type="ChEBI" id="CHEBI:456215"/>
        <dbReference type="EC" id="6.1.1.1"/>
    </reaction>
</comment>